<feature type="domain" description="WW" evidence="2">
    <location>
        <begin position="115"/>
        <end position="143"/>
    </location>
</feature>
<keyword evidence="4" id="KW-1185">Reference proteome</keyword>
<feature type="region of interest" description="Disordered" evidence="1">
    <location>
        <begin position="524"/>
        <end position="601"/>
    </location>
</feature>
<evidence type="ECO:0000313" key="3">
    <source>
        <dbReference type="EMBL" id="OAD55975.1"/>
    </source>
</evidence>
<dbReference type="CDD" id="cd00201">
    <property type="entry name" value="WW"/>
    <property type="match status" value="2"/>
</dbReference>
<gene>
    <name evidence="3" type="ORF">WN48_04100</name>
</gene>
<dbReference type="Pfam" id="PF00397">
    <property type="entry name" value="WW"/>
    <property type="match status" value="2"/>
</dbReference>
<dbReference type="PROSITE" id="PS01159">
    <property type="entry name" value="WW_DOMAIN_1"/>
    <property type="match status" value="1"/>
</dbReference>
<evidence type="ECO:0000259" key="2">
    <source>
        <dbReference type="PROSITE" id="PS50020"/>
    </source>
</evidence>
<dbReference type="PANTHER" id="PTHR46697">
    <property type="entry name" value="FORMIN-BINDING PROTEIN 4"/>
    <property type="match status" value="1"/>
</dbReference>
<proteinExistence type="predicted"/>
<feature type="compositionally biased region" description="Polar residues" evidence="1">
    <location>
        <begin position="208"/>
        <end position="217"/>
    </location>
</feature>
<feature type="compositionally biased region" description="Polar residues" evidence="1">
    <location>
        <begin position="357"/>
        <end position="378"/>
    </location>
</feature>
<dbReference type="OrthoDB" id="2444812at2759"/>
<dbReference type="PROSITE" id="PS50020">
    <property type="entry name" value="WW_DOMAIN_2"/>
    <property type="match status" value="2"/>
</dbReference>
<dbReference type="SUPFAM" id="SSF51045">
    <property type="entry name" value="WW domain"/>
    <property type="match status" value="2"/>
</dbReference>
<feature type="region of interest" description="Disordered" evidence="1">
    <location>
        <begin position="350"/>
        <end position="378"/>
    </location>
</feature>
<dbReference type="PANTHER" id="PTHR46697:SF1">
    <property type="entry name" value="FORMIN-BINDING PROTEIN 4"/>
    <property type="match status" value="1"/>
</dbReference>
<feature type="region of interest" description="Disordered" evidence="1">
    <location>
        <begin position="771"/>
        <end position="799"/>
    </location>
</feature>
<dbReference type="Proteomes" id="UP000250275">
    <property type="component" value="Unassembled WGS sequence"/>
</dbReference>
<reference evidence="3 4" key="1">
    <citation type="submission" date="2015-07" db="EMBL/GenBank/DDBJ databases">
        <title>The genome of Eufriesea mexicana.</title>
        <authorList>
            <person name="Pan H."/>
            <person name="Kapheim K."/>
        </authorList>
    </citation>
    <scope>NUCLEOTIDE SEQUENCE [LARGE SCALE GENOMIC DNA]</scope>
    <source>
        <strain evidence="3">0111107269</strain>
        <tissue evidence="3">Whole body</tissue>
    </source>
</reference>
<feature type="region of interest" description="Disordered" evidence="1">
    <location>
        <begin position="1"/>
        <end position="25"/>
    </location>
</feature>
<dbReference type="AlphaFoldDB" id="A0A310SE70"/>
<dbReference type="InterPro" id="IPR053076">
    <property type="entry name" value="WW_domain_protein"/>
</dbReference>
<feature type="compositionally biased region" description="Basic and acidic residues" evidence="1">
    <location>
        <begin position="527"/>
        <end position="538"/>
    </location>
</feature>
<dbReference type="InterPro" id="IPR001202">
    <property type="entry name" value="WW_dom"/>
</dbReference>
<sequence>MKRRQRRPVLELNQSQSSSHAEHLQNKRKHINNDYLGQNIPANPLANLLCHYNSDSDTEDSKKDCKLDDQVNNFFKEIQLIAPKQPISNESSNIALTANSNTHLGEYTNQQALMWRECLDESTGYPYYWHIETNEVTWEMPDELRYLKNSVKTNSIIKPLSIQESHWVDFSSVTYQQSHENIPEGMIPREVVARNRNRYICNETVLKQESQTDQDTANMSDTMDNDSDDGKHSVDSDIDFRISLVPGYDEDSDIEEDSEIKQERKALFPIPQIEETVESVLSRKTIVDDDRTADSNDSDINNERKNVLEQDTEDILERLECKDDSSVNKLEVEIQQEEVNSCIEHLIEPQVDHQEESNSVNENAKENPTNFKDESNNTVEEMNIPETNDESKESEGDVNLLSQIILEKLKFLSEGKSGVSPVQLMSIQLQTLFVAWEAGCLEKNYLRRWLSDTSHELERLEQDATPPGWLCQWDRSHKRYYYQNTTTGITQWTYPDTGIAGGAEEMEICSTPPPAEQEEIIIPAEEEGLRSKSKKSQEGGEITQDMTVPRNTDIEAPPPPQISNPSPPPPPRIYAEDLKRDKRKQDKCSDKLDDKTQGLGEEGTIITEMKQLENSVAPTAALLSSQPSNLANMNNAEPLPPGVDLTEAPYEIPATALKRIIYSAVQPQGGALYDATARDPTVPILSHPAAIVQEHYLQYPAYHQHLHPPAALVLPHKHSVQPAIQLIPDYTPIYTNHKVIEKPPVKTAKESLVSALDSFYNDIARIENVKTEKVPQRQDTATTEPPSLPTEETRIGISKKHKEVSSMVAKWQKVQQNFENT</sequence>
<feature type="domain" description="WW" evidence="2">
    <location>
        <begin position="463"/>
        <end position="497"/>
    </location>
</feature>
<feature type="compositionally biased region" description="Pro residues" evidence="1">
    <location>
        <begin position="556"/>
        <end position="572"/>
    </location>
</feature>
<feature type="compositionally biased region" description="Basic and acidic residues" evidence="1">
    <location>
        <begin position="574"/>
        <end position="596"/>
    </location>
</feature>
<dbReference type="EMBL" id="KQ762329">
    <property type="protein sequence ID" value="OAD55975.1"/>
    <property type="molecule type" value="Genomic_DNA"/>
</dbReference>
<evidence type="ECO:0000313" key="4">
    <source>
        <dbReference type="Proteomes" id="UP000250275"/>
    </source>
</evidence>
<evidence type="ECO:0000256" key="1">
    <source>
        <dbReference type="SAM" id="MobiDB-lite"/>
    </source>
</evidence>
<organism evidence="3 4">
    <name type="scientific">Eufriesea mexicana</name>
    <dbReference type="NCBI Taxonomy" id="516756"/>
    <lineage>
        <taxon>Eukaryota</taxon>
        <taxon>Metazoa</taxon>
        <taxon>Ecdysozoa</taxon>
        <taxon>Arthropoda</taxon>
        <taxon>Hexapoda</taxon>
        <taxon>Insecta</taxon>
        <taxon>Pterygota</taxon>
        <taxon>Neoptera</taxon>
        <taxon>Endopterygota</taxon>
        <taxon>Hymenoptera</taxon>
        <taxon>Apocrita</taxon>
        <taxon>Aculeata</taxon>
        <taxon>Apoidea</taxon>
        <taxon>Anthophila</taxon>
        <taxon>Apidae</taxon>
        <taxon>Eufriesea</taxon>
    </lineage>
</organism>
<accession>A0A310SE70</accession>
<name>A0A310SE70_9HYME</name>
<feature type="region of interest" description="Disordered" evidence="1">
    <location>
        <begin position="208"/>
        <end position="235"/>
    </location>
</feature>
<protein>
    <submittedName>
        <fullName evidence="3">Formin-binding protein 4</fullName>
    </submittedName>
</protein>
<dbReference type="InterPro" id="IPR036020">
    <property type="entry name" value="WW_dom_sf"/>
</dbReference>
<dbReference type="SMART" id="SM00456">
    <property type="entry name" value="WW"/>
    <property type="match status" value="2"/>
</dbReference>
<dbReference type="Gene3D" id="2.20.70.10">
    <property type="match status" value="2"/>
</dbReference>